<accession>A0A423TSY5</accession>
<dbReference type="PRINTS" id="PR00454">
    <property type="entry name" value="ETSDOMAIN"/>
</dbReference>
<dbReference type="Pfam" id="PF00178">
    <property type="entry name" value="Ets"/>
    <property type="match status" value="1"/>
</dbReference>
<dbReference type="PROSITE" id="PS50061">
    <property type="entry name" value="ETS_DOMAIN_3"/>
    <property type="match status" value="1"/>
</dbReference>
<keyword evidence="7" id="KW-1185">Reference proteome</keyword>
<dbReference type="AlphaFoldDB" id="A0A423TSY5"/>
<evidence type="ECO:0000313" key="7">
    <source>
        <dbReference type="Proteomes" id="UP000283509"/>
    </source>
</evidence>
<comment type="subcellular location">
    <subcellularLocation>
        <location evidence="3">Nucleus</location>
    </subcellularLocation>
</comment>
<dbReference type="SUPFAM" id="SSF46785">
    <property type="entry name" value="Winged helix' DNA-binding domain"/>
    <property type="match status" value="1"/>
</dbReference>
<feature type="domain" description="ETS" evidence="5">
    <location>
        <begin position="186"/>
        <end position="269"/>
    </location>
</feature>
<dbReference type="EMBL" id="QCYY01001224">
    <property type="protein sequence ID" value="ROT79568.1"/>
    <property type="molecule type" value="Genomic_DNA"/>
</dbReference>
<feature type="compositionally biased region" description="Low complexity" evidence="4">
    <location>
        <begin position="153"/>
        <end position="170"/>
    </location>
</feature>
<dbReference type="GO" id="GO:0000981">
    <property type="term" value="F:DNA-binding transcription factor activity, RNA polymerase II-specific"/>
    <property type="evidence" value="ECO:0007669"/>
    <property type="project" value="TreeGrafter"/>
</dbReference>
<dbReference type="InterPro" id="IPR036388">
    <property type="entry name" value="WH-like_DNA-bd_sf"/>
</dbReference>
<reference evidence="6 7" key="2">
    <citation type="submission" date="2019-01" db="EMBL/GenBank/DDBJ databases">
        <title>The decoding of complex shrimp genome reveals the adaptation for benthos swimmer, frequently molting mechanism and breeding impact on genome.</title>
        <authorList>
            <person name="Sun Y."/>
            <person name="Gao Y."/>
            <person name="Yu Y."/>
        </authorList>
    </citation>
    <scope>NUCLEOTIDE SEQUENCE [LARGE SCALE GENOMIC DNA]</scope>
    <source>
        <tissue evidence="6">Muscle</tissue>
    </source>
</reference>
<reference evidence="6 7" key="1">
    <citation type="submission" date="2018-04" db="EMBL/GenBank/DDBJ databases">
        <authorList>
            <person name="Zhang X."/>
            <person name="Yuan J."/>
            <person name="Li F."/>
            <person name="Xiang J."/>
        </authorList>
    </citation>
    <scope>NUCLEOTIDE SEQUENCE [LARGE SCALE GENOMIC DNA]</scope>
    <source>
        <tissue evidence="6">Muscle</tissue>
    </source>
</reference>
<protein>
    <submittedName>
        <fullName evidence="6">Putative ETS-likeous factor-like</fullName>
    </submittedName>
</protein>
<comment type="caution">
    <text evidence="6">The sequence shown here is derived from an EMBL/GenBank/DDBJ whole genome shotgun (WGS) entry which is preliminary data.</text>
</comment>
<comment type="similarity">
    <text evidence="1 3">Belongs to the ETS family.</text>
</comment>
<gene>
    <name evidence="6" type="ORF">C7M84_001706</name>
</gene>
<evidence type="ECO:0000256" key="2">
    <source>
        <dbReference type="ARBA" id="ARBA00023125"/>
    </source>
</evidence>
<dbReference type="InterPro" id="IPR000418">
    <property type="entry name" value="Ets_dom"/>
</dbReference>
<dbReference type="GO" id="GO:0043565">
    <property type="term" value="F:sequence-specific DNA binding"/>
    <property type="evidence" value="ECO:0007669"/>
    <property type="project" value="InterPro"/>
</dbReference>
<dbReference type="GO" id="GO:0030154">
    <property type="term" value="P:cell differentiation"/>
    <property type="evidence" value="ECO:0007669"/>
    <property type="project" value="TreeGrafter"/>
</dbReference>
<evidence type="ECO:0000259" key="5">
    <source>
        <dbReference type="PROSITE" id="PS50061"/>
    </source>
</evidence>
<evidence type="ECO:0000256" key="1">
    <source>
        <dbReference type="ARBA" id="ARBA00005562"/>
    </source>
</evidence>
<sequence>MEDGYDSLEPSFTSPEPLDASGGDIDALCQTYFTNVDFYSTEYNYPQKTMEANTWRAGLQEDGICDDYGAAASYYDVNDWKLSDEALHDLEPFLLDEGVWSADQGNSYSALTYEASDYDLPLQNLDNLALEDGPCDGSLGEPQDHQPSSALYSSPEQLHSQSEQLLSQHPDVLEKIPSKRKRVRGPKNWEFLIRLLADKRTNPSLIRWEDESTATFRLVQPDKIAQLWSKRTPDSPPLTYNNFARGLRYHYSRGALQPVSEKQLVYQCGPKALQYLIDLRKGSS</sequence>
<dbReference type="PANTHER" id="PTHR11849:SF190">
    <property type="entry name" value="ETS-DOMAIN PROTEIN"/>
    <property type="match status" value="1"/>
</dbReference>
<feature type="region of interest" description="Disordered" evidence="4">
    <location>
        <begin position="131"/>
        <end position="171"/>
    </location>
</feature>
<dbReference type="InterPro" id="IPR036390">
    <property type="entry name" value="WH_DNA-bd_sf"/>
</dbReference>
<keyword evidence="3" id="KW-0539">Nucleus</keyword>
<evidence type="ECO:0000313" key="6">
    <source>
        <dbReference type="EMBL" id="ROT79568.1"/>
    </source>
</evidence>
<dbReference type="STRING" id="6689.A0A423TSY5"/>
<dbReference type="GO" id="GO:0005634">
    <property type="term" value="C:nucleus"/>
    <property type="evidence" value="ECO:0007669"/>
    <property type="project" value="UniProtKB-SubCell"/>
</dbReference>
<dbReference type="SMART" id="SM00413">
    <property type="entry name" value="ETS"/>
    <property type="match status" value="1"/>
</dbReference>
<dbReference type="Gene3D" id="1.10.10.10">
    <property type="entry name" value="Winged helix-like DNA-binding domain superfamily/Winged helix DNA-binding domain"/>
    <property type="match status" value="1"/>
</dbReference>
<evidence type="ECO:0000256" key="3">
    <source>
        <dbReference type="RuleBase" id="RU004019"/>
    </source>
</evidence>
<name>A0A423TSY5_PENVA</name>
<keyword evidence="2 3" id="KW-0238">DNA-binding</keyword>
<dbReference type="PANTHER" id="PTHR11849">
    <property type="entry name" value="ETS"/>
    <property type="match status" value="1"/>
</dbReference>
<dbReference type="InterPro" id="IPR046328">
    <property type="entry name" value="ETS_fam"/>
</dbReference>
<dbReference type="OrthoDB" id="5975550at2759"/>
<proteinExistence type="inferred from homology"/>
<organism evidence="6 7">
    <name type="scientific">Penaeus vannamei</name>
    <name type="common">Whiteleg shrimp</name>
    <name type="synonym">Litopenaeus vannamei</name>
    <dbReference type="NCBI Taxonomy" id="6689"/>
    <lineage>
        <taxon>Eukaryota</taxon>
        <taxon>Metazoa</taxon>
        <taxon>Ecdysozoa</taxon>
        <taxon>Arthropoda</taxon>
        <taxon>Crustacea</taxon>
        <taxon>Multicrustacea</taxon>
        <taxon>Malacostraca</taxon>
        <taxon>Eumalacostraca</taxon>
        <taxon>Eucarida</taxon>
        <taxon>Decapoda</taxon>
        <taxon>Dendrobranchiata</taxon>
        <taxon>Penaeoidea</taxon>
        <taxon>Penaeidae</taxon>
        <taxon>Penaeus</taxon>
    </lineage>
</organism>
<dbReference type="Proteomes" id="UP000283509">
    <property type="component" value="Unassembled WGS sequence"/>
</dbReference>
<feature type="region of interest" description="Disordered" evidence="4">
    <location>
        <begin position="1"/>
        <end position="20"/>
    </location>
</feature>
<evidence type="ECO:0000256" key="4">
    <source>
        <dbReference type="SAM" id="MobiDB-lite"/>
    </source>
</evidence>